<gene>
    <name evidence="1" type="ORF">LSAT_V11C900502490</name>
</gene>
<name>A0A9R1UKV3_LACSA</name>
<dbReference type="Proteomes" id="UP000235145">
    <property type="component" value="Unassembled WGS sequence"/>
</dbReference>
<proteinExistence type="predicted"/>
<keyword evidence="2" id="KW-1185">Reference proteome</keyword>
<dbReference type="AlphaFoldDB" id="A0A9R1UKV3"/>
<accession>A0A9R1UKV3</accession>
<evidence type="ECO:0000313" key="1">
    <source>
        <dbReference type="EMBL" id="KAJ0188711.1"/>
    </source>
</evidence>
<organism evidence="1 2">
    <name type="scientific">Lactuca sativa</name>
    <name type="common">Garden lettuce</name>
    <dbReference type="NCBI Taxonomy" id="4236"/>
    <lineage>
        <taxon>Eukaryota</taxon>
        <taxon>Viridiplantae</taxon>
        <taxon>Streptophyta</taxon>
        <taxon>Embryophyta</taxon>
        <taxon>Tracheophyta</taxon>
        <taxon>Spermatophyta</taxon>
        <taxon>Magnoliopsida</taxon>
        <taxon>eudicotyledons</taxon>
        <taxon>Gunneridae</taxon>
        <taxon>Pentapetalae</taxon>
        <taxon>asterids</taxon>
        <taxon>campanulids</taxon>
        <taxon>Asterales</taxon>
        <taxon>Asteraceae</taxon>
        <taxon>Cichorioideae</taxon>
        <taxon>Cichorieae</taxon>
        <taxon>Lactucinae</taxon>
        <taxon>Lactuca</taxon>
    </lineage>
</organism>
<dbReference type="EMBL" id="NBSK02000009">
    <property type="protein sequence ID" value="KAJ0188711.1"/>
    <property type="molecule type" value="Genomic_DNA"/>
</dbReference>
<protein>
    <submittedName>
        <fullName evidence="1">Uncharacterized protein</fullName>
    </submittedName>
</protein>
<evidence type="ECO:0000313" key="2">
    <source>
        <dbReference type="Proteomes" id="UP000235145"/>
    </source>
</evidence>
<sequence length="93" mass="10248">MPSNSYCSSNRGKSTCINVIGKHYKENSICLSNSPLSKISGRSRSIGMAAMINLCVYTFGSNVDKMLKTDRGECLNRISPNNMTRFSLPSCCR</sequence>
<reference evidence="1 2" key="1">
    <citation type="journal article" date="2017" name="Nat. Commun.">
        <title>Genome assembly with in vitro proximity ligation data and whole-genome triplication in lettuce.</title>
        <authorList>
            <person name="Reyes-Chin-Wo S."/>
            <person name="Wang Z."/>
            <person name="Yang X."/>
            <person name="Kozik A."/>
            <person name="Arikit S."/>
            <person name="Song C."/>
            <person name="Xia L."/>
            <person name="Froenicke L."/>
            <person name="Lavelle D.O."/>
            <person name="Truco M.J."/>
            <person name="Xia R."/>
            <person name="Zhu S."/>
            <person name="Xu C."/>
            <person name="Xu H."/>
            <person name="Xu X."/>
            <person name="Cox K."/>
            <person name="Korf I."/>
            <person name="Meyers B.C."/>
            <person name="Michelmore R.W."/>
        </authorList>
    </citation>
    <scope>NUCLEOTIDE SEQUENCE [LARGE SCALE GENOMIC DNA]</scope>
    <source>
        <strain evidence="2">cv. Salinas</strain>
        <tissue evidence="1">Seedlings</tissue>
    </source>
</reference>
<comment type="caution">
    <text evidence="1">The sequence shown here is derived from an EMBL/GenBank/DDBJ whole genome shotgun (WGS) entry which is preliminary data.</text>
</comment>